<organism evidence="2 3">
    <name type="scientific">Microthlaspi erraticum</name>
    <dbReference type="NCBI Taxonomy" id="1685480"/>
    <lineage>
        <taxon>Eukaryota</taxon>
        <taxon>Viridiplantae</taxon>
        <taxon>Streptophyta</taxon>
        <taxon>Embryophyta</taxon>
        <taxon>Tracheophyta</taxon>
        <taxon>Spermatophyta</taxon>
        <taxon>Magnoliopsida</taxon>
        <taxon>eudicotyledons</taxon>
        <taxon>Gunneridae</taxon>
        <taxon>Pentapetalae</taxon>
        <taxon>rosids</taxon>
        <taxon>malvids</taxon>
        <taxon>Brassicales</taxon>
        <taxon>Brassicaceae</taxon>
        <taxon>Coluteocarpeae</taxon>
        <taxon>Microthlaspi</taxon>
    </lineage>
</organism>
<comment type="caution">
    <text evidence="2">The sequence shown here is derived from an EMBL/GenBank/DDBJ whole genome shotgun (WGS) entry which is preliminary data.</text>
</comment>
<feature type="region of interest" description="Disordered" evidence="1">
    <location>
        <begin position="1"/>
        <end position="86"/>
    </location>
</feature>
<dbReference type="EMBL" id="CACVBM020000980">
    <property type="protein sequence ID" value="CAA7025107.1"/>
    <property type="molecule type" value="Genomic_DNA"/>
</dbReference>
<feature type="compositionally biased region" description="Basic and acidic residues" evidence="1">
    <location>
        <begin position="58"/>
        <end position="69"/>
    </location>
</feature>
<dbReference type="AlphaFoldDB" id="A0A6D2I906"/>
<proteinExistence type="predicted"/>
<accession>A0A6D2I906</accession>
<reference evidence="2" key="1">
    <citation type="submission" date="2020-01" db="EMBL/GenBank/DDBJ databases">
        <authorList>
            <person name="Mishra B."/>
        </authorList>
    </citation>
    <scope>NUCLEOTIDE SEQUENCE [LARGE SCALE GENOMIC DNA]</scope>
</reference>
<sequence length="86" mass="9828">MDLIWEPEEVLHMEGDTDEEDKQEGNGCKQGEQRDEGEPEEGKRPKGTAGTHRGKRTGRGEEEREDPYLPKHGLIGSTHDYEDKHE</sequence>
<evidence type="ECO:0000313" key="3">
    <source>
        <dbReference type="Proteomes" id="UP000467841"/>
    </source>
</evidence>
<evidence type="ECO:0000313" key="2">
    <source>
        <dbReference type="EMBL" id="CAA7025107.1"/>
    </source>
</evidence>
<gene>
    <name evidence="2" type="ORF">MERR_LOCUS12342</name>
</gene>
<name>A0A6D2I906_9BRAS</name>
<dbReference type="Proteomes" id="UP000467841">
    <property type="component" value="Unassembled WGS sequence"/>
</dbReference>
<keyword evidence="3" id="KW-1185">Reference proteome</keyword>
<protein>
    <submittedName>
        <fullName evidence="2">Uncharacterized protein</fullName>
    </submittedName>
</protein>
<feature type="compositionally biased region" description="Basic and acidic residues" evidence="1">
    <location>
        <begin position="31"/>
        <end position="44"/>
    </location>
</feature>
<evidence type="ECO:0000256" key="1">
    <source>
        <dbReference type="SAM" id="MobiDB-lite"/>
    </source>
</evidence>